<gene>
    <name evidence="7" type="ORF">STAS_19500</name>
</gene>
<evidence type="ECO:0000256" key="2">
    <source>
        <dbReference type="ARBA" id="ARBA00023125"/>
    </source>
</evidence>
<dbReference type="GO" id="GO:0045893">
    <property type="term" value="P:positive regulation of DNA-templated transcription"/>
    <property type="evidence" value="ECO:0007669"/>
    <property type="project" value="InterPro"/>
</dbReference>
<dbReference type="PANTHER" id="PTHR22952:SF392">
    <property type="entry name" value="BZIP TRANSCRIPTION FACTOR 12"/>
    <property type="match status" value="1"/>
</dbReference>
<comment type="caution">
    <text evidence="7">The sequence shown here is derived from an EMBL/GenBank/DDBJ whole genome shotgun (WGS) entry which is preliminary data.</text>
</comment>
<dbReference type="GO" id="GO:0005634">
    <property type="term" value="C:nucleus"/>
    <property type="evidence" value="ECO:0007669"/>
    <property type="project" value="UniProtKB-SubCell"/>
</dbReference>
<dbReference type="PROSITE" id="PS00036">
    <property type="entry name" value="BZIP_BASIC"/>
    <property type="match status" value="1"/>
</dbReference>
<proteinExistence type="predicted"/>
<evidence type="ECO:0000313" key="8">
    <source>
        <dbReference type="Proteomes" id="UP000325081"/>
    </source>
</evidence>
<reference evidence="8" key="1">
    <citation type="journal article" date="2019" name="Curr. Biol.">
        <title>Genome Sequence of Striga asiatica Provides Insight into the Evolution of Plant Parasitism.</title>
        <authorList>
            <person name="Yoshida S."/>
            <person name="Kim S."/>
            <person name="Wafula E.K."/>
            <person name="Tanskanen J."/>
            <person name="Kim Y.M."/>
            <person name="Honaas L."/>
            <person name="Yang Z."/>
            <person name="Spallek T."/>
            <person name="Conn C.E."/>
            <person name="Ichihashi Y."/>
            <person name="Cheong K."/>
            <person name="Cui S."/>
            <person name="Der J.P."/>
            <person name="Gundlach H."/>
            <person name="Jiao Y."/>
            <person name="Hori C."/>
            <person name="Ishida J.K."/>
            <person name="Kasahara H."/>
            <person name="Kiba T."/>
            <person name="Kim M.S."/>
            <person name="Koo N."/>
            <person name="Laohavisit A."/>
            <person name="Lee Y.H."/>
            <person name="Lumba S."/>
            <person name="McCourt P."/>
            <person name="Mortimer J.C."/>
            <person name="Mutuku J.M."/>
            <person name="Nomura T."/>
            <person name="Sasaki-Sekimoto Y."/>
            <person name="Seto Y."/>
            <person name="Wang Y."/>
            <person name="Wakatake T."/>
            <person name="Sakakibara H."/>
            <person name="Demura T."/>
            <person name="Yamaguchi S."/>
            <person name="Yoneyama K."/>
            <person name="Manabe R.I."/>
            <person name="Nelson D.C."/>
            <person name="Schulman A.H."/>
            <person name="Timko M.P."/>
            <person name="dePamphilis C.W."/>
            <person name="Choi D."/>
            <person name="Shirasu K."/>
        </authorList>
    </citation>
    <scope>NUCLEOTIDE SEQUENCE [LARGE SCALE GENOMIC DNA]</scope>
    <source>
        <strain evidence="8">cv. UVA1</strain>
    </source>
</reference>
<keyword evidence="3" id="KW-0539">Nucleus</keyword>
<keyword evidence="8" id="KW-1185">Reference proteome</keyword>
<dbReference type="PANTHER" id="PTHR22952">
    <property type="entry name" value="CAMP-RESPONSE ELEMENT BINDING PROTEIN-RELATED"/>
    <property type="match status" value="1"/>
</dbReference>
<dbReference type="Proteomes" id="UP000325081">
    <property type="component" value="Unassembled WGS sequence"/>
</dbReference>
<dbReference type="EMBL" id="BKCP01006427">
    <property type="protein sequence ID" value="GER42689.1"/>
    <property type="molecule type" value="Genomic_DNA"/>
</dbReference>
<protein>
    <submittedName>
        <fullName evidence="7">Basic leucine zipper transcription factor</fullName>
    </submittedName>
</protein>
<dbReference type="InterPro" id="IPR043452">
    <property type="entry name" value="BZIP46-like"/>
</dbReference>
<evidence type="ECO:0000256" key="3">
    <source>
        <dbReference type="ARBA" id="ARBA00023242"/>
    </source>
</evidence>
<evidence type="ECO:0000256" key="5">
    <source>
        <dbReference type="SAM" id="MobiDB-lite"/>
    </source>
</evidence>
<dbReference type="OrthoDB" id="644067at2759"/>
<feature type="compositionally biased region" description="Basic and acidic residues" evidence="5">
    <location>
        <begin position="193"/>
        <end position="203"/>
    </location>
</feature>
<feature type="region of interest" description="Disordered" evidence="5">
    <location>
        <begin position="1"/>
        <end position="39"/>
    </location>
</feature>
<name>A0A5A7QBQ1_STRAF</name>
<evidence type="ECO:0000313" key="7">
    <source>
        <dbReference type="EMBL" id="GER42689.1"/>
    </source>
</evidence>
<evidence type="ECO:0000256" key="4">
    <source>
        <dbReference type="SAM" id="Coils"/>
    </source>
</evidence>
<dbReference type="AlphaFoldDB" id="A0A5A7QBQ1"/>
<keyword evidence="4" id="KW-0175">Coiled coil</keyword>
<organism evidence="7 8">
    <name type="scientific">Striga asiatica</name>
    <name type="common">Asiatic witchweed</name>
    <name type="synonym">Buchnera asiatica</name>
    <dbReference type="NCBI Taxonomy" id="4170"/>
    <lineage>
        <taxon>Eukaryota</taxon>
        <taxon>Viridiplantae</taxon>
        <taxon>Streptophyta</taxon>
        <taxon>Embryophyta</taxon>
        <taxon>Tracheophyta</taxon>
        <taxon>Spermatophyta</taxon>
        <taxon>Magnoliopsida</taxon>
        <taxon>eudicotyledons</taxon>
        <taxon>Gunneridae</taxon>
        <taxon>Pentapetalae</taxon>
        <taxon>asterids</taxon>
        <taxon>lamiids</taxon>
        <taxon>Lamiales</taxon>
        <taxon>Orobanchaceae</taxon>
        <taxon>Buchnereae</taxon>
        <taxon>Striga</taxon>
    </lineage>
</organism>
<dbReference type="SMART" id="SM00338">
    <property type="entry name" value="BRLZ"/>
    <property type="match status" value="1"/>
</dbReference>
<feature type="domain" description="BZIP" evidence="6">
    <location>
        <begin position="189"/>
        <end position="204"/>
    </location>
</feature>
<accession>A0A5A7QBQ1</accession>
<feature type="region of interest" description="Disordered" evidence="5">
    <location>
        <begin position="183"/>
        <end position="203"/>
    </location>
</feature>
<dbReference type="InterPro" id="IPR004827">
    <property type="entry name" value="bZIP"/>
</dbReference>
<dbReference type="GO" id="GO:0003677">
    <property type="term" value="F:DNA binding"/>
    <property type="evidence" value="ECO:0007669"/>
    <property type="project" value="UniProtKB-KW"/>
</dbReference>
<dbReference type="GO" id="GO:0003700">
    <property type="term" value="F:DNA-binding transcription factor activity"/>
    <property type="evidence" value="ECO:0007669"/>
    <property type="project" value="InterPro"/>
</dbReference>
<keyword evidence="2" id="KW-0238">DNA-binding</keyword>
<comment type="subcellular location">
    <subcellularLocation>
        <location evidence="1">Nucleus</location>
    </subcellularLocation>
</comment>
<evidence type="ECO:0000256" key="1">
    <source>
        <dbReference type="ARBA" id="ARBA00004123"/>
    </source>
</evidence>
<evidence type="ECO:0000259" key="6">
    <source>
        <dbReference type="PROSITE" id="PS00036"/>
    </source>
</evidence>
<dbReference type="CDD" id="cd14707">
    <property type="entry name" value="bZIP_plant_BZIP46"/>
    <property type="match status" value="1"/>
</dbReference>
<dbReference type="Gene3D" id="1.20.5.170">
    <property type="match status" value="1"/>
</dbReference>
<feature type="coiled-coil region" evidence="4">
    <location>
        <begin position="231"/>
        <end position="258"/>
    </location>
</feature>
<sequence>MASSKVMASWSPTNSDRPRQPSPPRSNVDPDPTRGFGSMNFDDILRNICSDSQPFALDGDGGGLGDGVREETVAEVWRDMVSSGAAAGGGGDGPAMTLEDFLTKAGAVDEEDVRVPEMAAVPPLPTGGFVMEAAVMSPAAGVPAVQFAPVELGNGIAAASGRGSGGGRGKRKAAVDPVALDKATQQRQRRMIKNRESAARSRERKQLELSDSVIFPYDVAFSSTWPCKAYTVELETLVTQLEDDNARLLQEVAELNKERYEQLMKNIIPVTEKARPCRVLKKVRSMEW</sequence>